<evidence type="ECO:0000313" key="2">
    <source>
        <dbReference type="EMBL" id="KAK1313019.1"/>
    </source>
</evidence>
<name>A0AAV9EIQ9_ACOCL</name>
<keyword evidence="3" id="KW-1185">Reference proteome</keyword>
<gene>
    <name evidence="2" type="ORF">QJS10_CPA06g00943</name>
</gene>
<organism evidence="2 3">
    <name type="scientific">Acorus calamus</name>
    <name type="common">Sweet flag</name>
    <dbReference type="NCBI Taxonomy" id="4465"/>
    <lineage>
        <taxon>Eukaryota</taxon>
        <taxon>Viridiplantae</taxon>
        <taxon>Streptophyta</taxon>
        <taxon>Embryophyta</taxon>
        <taxon>Tracheophyta</taxon>
        <taxon>Spermatophyta</taxon>
        <taxon>Magnoliopsida</taxon>
        <taxon>Liliopsida</taxon>
        <taxon>Acoraceae</taxon>
        <taxon>Acorus</taxon>
    </lineage>
</organism>
<reference evidence="2" key="1">
    <citation type="journal article" date="2023" name="Nat. Commun.">
        <title>Diploid and tetraploid genomes of Acorus and the evolution of monocots.</title>
        <authorList>
            <person name="Ma L."/>
            <person name="Liu K.W."/>
            <person name="Li Z."/>
            <person name="Hsiao Y.Y."/>
            <person name="Qi Y."/>
            <person name="Fu T."/>
            <person name="Tang G.D."/>
            <person name="Zhang D."/>
            <person name="Sun W.H."/>
            <person name="Liu D.K."/>
            <person name="Li Y."/>
            <person name="Chen G.Z."/>
            <person name="Liu X.D."/>
            <person name="Liao X.Y."/>
            <person name="Jiang Y.T."/>
            <person name="Yu X."/>
            <person name="Hao Y."/>
            <person name="Huang J."/>
            <person name="Zhao X.W."/>
            <person name="Ke S."/>
            <person name="Chen Y.Y."/>
            <person name="Wu W.L."/>
            <person name="Hsu J.L."/>
            <person name="Lin Y.F."/>
            <person name="Huang M.D."/>
            <person name="Li C.Y."/>
            <person name="Huang L."/>
            <person name="Wang Z.W."/>
            <person name="Zhao X."/>
            <person name="Zhong W.Y."/>
            <person name="Peng D.H."/>
            <person name="Ahmad S."/>
            <person name="Lan S."/>
            <person name="Zhang J.S."/>
            <person name="Tsai W.C."/>
            <person name="Van de Peer Y."/>
            <person name="Liu Z.J."/>
        </authorList>
    </citation>
    <scope>NUCLEOTIDE SEQUENCE</scope>
    <source>
        <strain evidence="2">CP</strain>
    </source>
</reference>
<feature type="compositionally biased region" description="Low complexity" evidence="1">
    <location>
        <begin position="194"/>
        <end position="216"/>
    </location>
</feature>
<feature type="region of interest" description="Disordered" evidence="1">
    <location>
        <begin position="1"/>
        <end position="105"/>
    </location>
</feature>
<protein>
    <submittedName>
        <fullName evidence="2">Uncharacterized protein</fullName>
    </submittedName>
</protein>
<comment type="caution">
    <text evidence="2">The sequence shown here is derived from an EMBL/GenBank/DDBJ whole genome shotgun (WGS) entry which is preliminary data.</text>
</comment>
<reference evidence="2" key="2">
    <citation type="submission" date="2023-06" db="EMBL/GenBank/DDBJ databases">
        <authorList>
            <person name="Ma L."/>
            <person name="Liu K.-W."/>
            <person name="Li Z."/>
            <person name="Hsiao Y.-Y."/>
            <person name="Qi Y."/>
            <person name="Fu T."/>
            <person name="Tang G."/>
            <person name="Zhang D."/>
            <person name="Sun W.-H."/>
            <person name="Liu D.-K."/>
            <person name="Li Y."/>
            <person name="Chen G.-Z."/>
            <person name="Liu X.-D."/>
            <person name="Liao X.-Y."/>
            <person name="Jiang Y.-T."/>
            <person name="Yu X."/>
            <person name="Hao Y."/>
            <person name="Huang J."/>
            <person name="Zhao X.-W."/>
            <person name="Ke S."/>
            <person name="Chen Y.-Y."/>
            <person name="Wu W.-L."/>
            <person name="Hsu J.-L."/>
            <person name="Lin Y.-F."/>
            <person name="Huang M.-D."/>
            <person name="Li C.-Y."/>
            <person name="Huang L."/>
            <person name="Wang Z.-W."/>
            <person name="Zhao X."/>
            <person name="Zhong W.-Y."/>
            <person name="Peng D.-H."/>
            <person name="Ahmad S."/>
            <person name="Lan S."/>
            <person name="Zhang J.-S."/>
            <person name="Tsai W.-C."/>
            <person name="Van De Peer Y."/>
            <person name="Liu Z.-J."/>
        </authorList>
    </citation>
    <scope>NUCLEOTIDE SEQUENCE</scope>
    <source>
        <strain evidence="2">CP</strain>
        <tissue evidence="2">Leaves</tissue>
    </source>
</reference>
<feature type="compositionally biased region" description="Low complexity" evidence="1">
    <location>
        <begin position="1"/>
        <end position="15"/>
    </location>
</feature>
<dbReference type="PANTHER" id="PTHR33673:SF3">
    <property type="entry name" value="SUPPRESSOR SRP40-LIKE PROTEIN"/>
    <property type="match status" value="1"/>
</dbReference>
<dbReference type="EMBL" id="JAUJYO010000006">
    <property type="protein sequence ID" value="KAK1313019.1"/>
    <property type="molecule type" value="Genomic_DNA"/>
</dbReference>
<dbReference type="PANTHER" id="PTHR33673">
    <property type="entry name" value="SUPPRESSOR SRP40-LIKE PROTEIN"/>
    <property type="match status" value="1"/>
</dbReference>
<feature type="region of interest" description="Disordered" evidence="1">
    <location>
        <begin position="232"/>
        <end position="257"/>
    </location>
</feature>
<evidence type="ECO:0000313" key="3">
    <source>
        <dbReference type="Proteomes" id="UP001180020"/>
    </source>
</evidence>
<dbReference type="Proteomes" id="UP001180020">
    <property type="component" value="Unassembled WGS sequence"/>
</dbReference>
<proteinExistence type="predicted"/>
<feature type="region of interest" description="Disordered" evidence="1">
    <location>
        <begin position="181"/>
        <end position="217"/>
    </location>
</feature>
<accession>A0AAV9EIQ9</accession>
<feature type="compositionally biased region" description="Polar residues" evidence="1">
    <location>
        <begin position="91"/>
        <end position="105"/>
    </location>
</feature>
<sequence length="277" mass="29239">MDSVNKSKHSSTTTNTDEEPILQSPSKNSKPKKDKSGSRSSSSDDFIQLEESELAKSPRPNPDPPELASPDAKQSPPAVQFMARSDDPNRIPSSIFNRSKSTTPQEWSVASNESLFSIHVGNSSFSRDHIILFGKSGELGSLPDYPLGLEGGGGAGLEALPLSSPPGEAGMLKTEAMKEALPLSSPPGEAEKASVTPRSESSASRSSDGSGTSTNSFAFPVLTGDATKIGSIKAQSHHHRNQQPTMSPTAETPGGAATPNADKNWWCSWFSCCSFCS</sequence>
<evidence type="ECO:0000256" key="1">
    <source>
        <dbReference type="SAM" id="MobiDB-lite"/>
    </source>
</evidence>
<dbReference type="AlphaFoldDB" id="A0AAV9EIQ9"/>